<sequence>MEKVREIWREGMRVGKEDPRRIVHAFKVGLALAFVSSFYYYQPLYDNFGVNAMWAVMTVVVVFEFSVGATLGKGINRAVATLVAGGLGANFAKWEPRHGQFRFRHPWKQYLAVAALLRQCAYRIDALNSYINSDFQIPTDVKNKLEEPLRRMSSESGKSMKEASISLKKMRKSSSSDIHVDHVLNSQSACKDLTTLLKSGILNDVEPLHMIALTTTVSLLIDIVNLTEKVSESVHELASAARFKNKKKSTVSSEKSDSVSTVRAMPIKSQDDHVVTILCDDEMSHTVDQSRGESSVDSCHHVAIEIDDDDSVHEKHEDGEIHEHTSCVSCGQTNASDVLDSDNKRTSYN</sequence>
<keyword evidence="8" id="KW-0407">Ion channel</keyword>
<evidence type="ECO:0000256" key="7">
    <source>
        <dbReference type="ARBA" id="ARBA00023136"/>
    </source>
</evidence>
<dbReference type="AlphaFoldDB" id="A0A8S9RLJ1"/>
<dbReference type="Proteomes" id="UP000712600">
    <property type="component" value="Unassembled WGS sequence"/>
</dbReference>
<protein>
    <recommendedName>
        <fullName evidence="12">Aluminum-activated malate transporter</fullName>
    </recommendedName>
</protein>
<name>A0A8S9RLJ1_BRACR</name>
<evidence type="ECO:0000256" key="1">
    <source>
        <dbReference type="ARBA" id="ARBA00004141"/>
    </source>
</evidence>
<keyword evidence="5 9" id="KW-1133">Transmembrane helix</keyword>
<feature type="transmembrane region" description="Helical" evidence="9">
    <location>
        <begin position="53"/>
        <end position="72"/>
    </location>
</feature>
<keyword evidence="4 9" id="KW-0812">Transmembrane</keyword>
<evidence type="ECO:0000313" key="11">
    <source>
        <dbReference type="Proteomes" id="UP000712600"/>
    </source>
</evidence>
<evidence type="ECO:0000256" key="5">
    <source>
        <dbReference type="ARBA" id="ARBA00022989"/>
    </source>
</evidence>
<evidence type="ECO:0000313" key="10">
    <source>
        <dbReference type="EMBL" id="KAF3573147.1"/>
    </source>
</evidence>
<dbReference type="InterPro" id="IPR020966">
    <property type="entry name" value="ALMT"/>
</dbReference>
<dbReference type="EMBL" id="QGKX02000095">
    <property type="protein sequence ID" value="KAF3573147.1"/>
    <property type="molecule type" value="Genomic_DNA"/>
</dbReference>
<keyword evidence="7 9" id="KW-0472">Membrane</keyword>
<dbReference type="GO" id="GO:0015743">
    <property type="term" value="P:malate transport"/>
    <property type="evidence" value="ECO:0007669"/>
    <property type="project" value="InterPro"/>
</dbReference>
<comment type="similarity">
    <text evidence="2">Belongs to the aromatic acid exporter (TC 2.A.85) family.</text>
</comment>
<dbReference type="Pfam" id="PF11744">
    <property type="entry name" value="ALMT"/>
    <property type="match status" value="2"/>
</dbReference>
<accession>A0A8S9RLJ1</accession>
<feature type="transmembrane region" description="Helical" evidence="9">
    <location>
        <begin position="21"/>
        <end position="41"/>
    </location>
</feature>
<reference evidence="10" key="1">
    <citation type="submission" date="2019-12" db="EMBL/GenBank/DDBJ databases">
        <title>Genome sequencing and annotation of Brassica cretica.</title>
        <authorList>
            <person name="Studholme D.J."/>
            <person name="Sarris P."/>
        </authorList>
    </citation>
    <scope>NUCLEOTIDE SEQUENCE</scope>
    <source>
        <strain evidence="10">PFS-109/04</strain>
        <tissue evidence="10">Leaf</tissue>
    </source>
</reference>
<evidence type="ECO:0000256" key="9">
    <source>
        <dbReference type="SAM" id="Phobius"/>
    </source>
</evidence>
<evidence type="ECO:0000256" key="6">
    <source>
        <dbReference type="ARBA" id="ARBA00023065"/>
    </source>
</evidence>
<proteinExistence type="inferred from homology"/>
<evidence type="ECO:0000256" key="2">
    <source>
        <dbReference type="ARBA" id="ARBA00007079"/>
    </source>
</evidence>
<evidence type="ECO:0000256" key="3">
    <source>
        <dbReference type="ARBA" id="ARBA00022448"/>
    </source>
</evidence>
<evidence type="ECO:0000256" key="4">
    <source>
        <dbReference type="ARBA" id="ARBA00022692"/>
    </source>
</evidence>
<comment type="caution">
    <text evidence="10">The sequence shown here is derived from an EMBL/GenBank/DDBJ whole genome shotgun (WGS) entry which is preliminary data.</text>
</comment>
<keyword evidence="6" id="KW-0406">Ion transport</keyword>
<dbReference type="PANTHER" id="PTHR31086">
    <property type="entry name" value="ALUMINUM-ACTIVATED MALATE TRANSPORTER 10"/>
    <property type="match status" value="1"/>
</dbReference>
<keyword evidence="3" id="KW-0813">Transport</keyword>
<evidence type="ECO:0000256" key="8">
    <source>
        <dbReference type="ARBA" id="ARBA00023303"/>
    </source>
</evidence>
<dbReference type="GO" id="GO:0034220">
    <property type="term" value="P:monoatomic ion transmembrane transport"/>
    <property type="evidence" value="ECO:0007669"/>
    <property type="project" value="UniProtKB-KW"/>
</dbReference>
<dbReference type="GO" id="GO:0016020">
    <property type="term" value="C:membrane"/>
    <property type="evidence" value="ECO:0007669"/>
    <property type="project" value="UniProtKB-SubCell"/>
</dbReference>
<organism evidence="10 11">
    <name type="scientific">Brassica cretica</name>
    <name type="common">Mustard</name>
    <dbReference type="NCBI Taxonomy" id="69181"/>
    <lineage>
        <taxon>Eukaryota</taxon>
        <taxon>Viridiplantae</taxon>
        <taxon>Streptophyta</taxon>
        <taxon>Embryophyta</taxon>
        <taxon>Tracheophyta</taxon>
        <taxon>Spermatophyta</taxon>
        <taxon>Magnoliopsida</taxon>
        <taxon>eudicotyledons</taxon>
        <taxon>Gunneridae</taxon>
        <taxon>Pentapetalae</taxon>
        <taxon>rosids</taxon>
        <taxon>malvids</taxon>
        <taxon>Brassicales</taxon>
        <taxon>Brassicaceae</taxon>
        <taxon>Brassiceae</taxon>
        <taxon>Brassica</taxon>
    </lineage>
</organism>
<comment type="subcellular location">
    <subcellularLocation>
        <location evidence="1">Membrane</location>
        <topology evidence="1">Multi-pass membrane protein</topology>
    </subcellularLocation>
</comment>
<gene>
    <name evidence="10" type="ORF">F2Q69_00060491</name>
</gene>
<evidence type="ECO:0008006" key="12">
    <source>
        <dbReference type="Google" id="ProtNLM"/>
    </source>
</evidence>